<comment type="caution">
    <text evidence="9">The sequence shown here is derived from an EMBL/GenBank/DDBJ whole genome shotgun (WGS) entry which is preliminary data.</text>
</comment>
<feature type="transmembrane region" description="Helical" evidence="8">
    <location>
        <begin position="246"/>
        <end position="273"/>
    </location>
</feature>
<feature type="transmembrane region" description="Helical" evidence="8">
    <location>
        <begin position="153"/>
        <end position="176"/>
    </location>
</feature>
<name>A0A934MHR6_9HYPH</name>
<dbReference type="GO" id="GO:0022857">
    <property type="term" value="F:transmembrane transporter activity"/>
    <property type="evidence" value="ECO:0007669"/>
    <property type="project" value="InterPro"/>
</dbReference>
<evidence type="ECO:0000313" key="9">
    <source>
        <dbReference type="EMBL" id="MBJ3777958.1"/>
    </source>
</evidence>
<feature type="transmembrane region" description="Helical" evidence="8">
    <location>
        <begin position="95"/>
        <end position="115"/>
    </location>
</feature>
<gene>
    <name evidence="9" type="ORF">JCR33_19815</name>
</gene>
<dbReference type="PANTHER" id="PTHR30472">
    <property type="entry name" value="FERRIC ENTEROBACTIN TRANSPORT SYSTEM PERMEASE PROTEIN"/>
    <property type="match status" value="1"/>
</dbReference>
<dbReference type="GO" id="GO:0005886">
    <property type="term" value="C:plasma membrane"/>
    <property type="evidence" value="ECO:0007669"/>
    <property type="project" value="UniProtKB-SubCell"/>
</dbReference>
<dbReference type="CDD" id="cd06550">
    <property type="entry name" value="TM_ABC_iron-siderophores_like"/>
    <property type="match status" value="1"/>
</dbReference>
<keyword evidence="3" id="KW-0813">Transport</keyword>
<evidence type="ECO:0000313" key="10">
    <source>
        <dbReference type="Proteomes" id="UP000609531"/>
    </source>
</evidence>
<feature type="transmembrane region" description="Helical" evidence="8">
    <location>
        <begin position="7"/>
        <end position="26"/>
    </location>
</feature>
<dbReference type="AlphaFoldDB" id="A0A934MHR6"/>
<organism evidence="9 10">
    <name type="scientific">Acuticoccus mangrovi</name>
    <dbReference type="NCBI Taxonomy" id="2796142"/>
    <lineage>
        <taxon>Bacteria</taxon>
        <taxon>Pseudomonadati</taxon>
        <taxon>Pseudomonadota</taxon>
        <taxon>Alphaproteobacteria</taxon>
        <taxon>Hyphomicrobiales</taxon>
        <taxon>Amorphaceae</taxon>
        <taxon>Acuticoccus</taxon>
    </lineage>
</organism>
<feature type="transmembrane region" description="Helical" evidence="8">
    <location>
        <begin position="285"/>
        <end position="303"/>
    </location>
</feature>
<protein>
    <submittedName>
        <fullName evidence="9">Iron chelate uptake ABC transporter family permease subunit</fullName>
    </submittedName>
</protein>
<dbReference type="Proteomes" id="UP000609531">
    <property type="component" value="Unassembled WGS sequence"/>
</dbReference>
<keyword evidence="4" id="KW-1003">Cell membrane</keyword>
<evidence type="ECO:0000256" key="1">
    <source>
        <dbReference type="ARBA" id="ARBA00004651"/>
    </source>
</evidence>
<keyword evidence="5 8" id="KW-0812">Transmembrane</keyword>
<comment type="subcellular location">
    <subcellularLocation>
        <location evidence="1">Cell membrane</location>
        <topology evidence="1">Multi-pass membrane protein</topology>
    </subcellularLocation>
</comment>
<feature type="transmembrane region" description="Helical" evidence="8">
    <location>
        <begin position="32"/>
        <end position="51"/>
    </location>
</feature>
<feature type="transmembrane region" description="Helical" evidence="8">
    <location>
        <begin position="63"/>
        <end position="83"/>
    </location>
</feature>
<keyword evidence="7 8" id="KW-0472">Membrane</keyword>
<evidence type="ECO:0000256" key="5">
    <source>
        <dbReference type="ARBA" id="ARBA00022692"/>
    </source>
</evidence>
<dbReference type="SUPFAM" id="SSF81345">
    <property type="entry name" value="ABC transporter involved in vitamin B12 uptake, BtuC"/>
    <property type="match status" value="1"/>
</dbReference>
<evidence type="ECO:0000256" key="7">
    <source>
        <dbReference type="ARBA" id="ARBA00023136"/>
    </source>
</evidence>
<evidence type="ECO:0000256" key="4">
    <source>
        <dbReference type="ARBA" id="ARBA00022475"/>
    </source>
</evidence>
<dbReference type="Pfam" id="PF01032">
    <property type="entry name" value="FecCD"/>
    <property type="match status" value="1"/>
</dbReference>
<evidence type="ECO:0000256" key="8">
    <source>
        <dbReference type="SAM" id="Phobius"/>
    </source>
</evidence>
<reference evidence="9" key="1">
    <citation type="submission" date="2020-12" db="EMBL/GenBank/DDBJ databases">
        <title>Bacterial taxonomy.</title>
        <authorList>
            <person name="Pan X."/>
        </authorList>
    </citation>
    <scope>NUCLEOTIDE SEQUENCE</scope>
    <source>
        <strain evidence="9">B2012</strain>
    </source>
</reference>
<comment type="similarity">
    <text evidence="2">Belongs to the binding-protein-dependent transport system permease family. FecCD subfamily.</text>
</comment>
<keyword evidence="6 8" id="KW-1133">Transmembrane helix</keyword>
<sequence>MRRGWRWGWIAPPVLLIAFVAGASIGETPIPAHTVLTVLANKLFGAAFAVDRIDAGIVWNYRLSRAVVAACCGAGLALAGVVLQALLRNALADPYLLGISAGASTGAVAVAVAGVGGGMVSLSAGAFIGAAAAFVLVAALARAAGGGAGVQAAGVIVLAGIAGSQLFNALTTFVIAKSANAEQARGIMFWLLGNLSGVRWPDAWLAVPAALLAVAVCIYHIRTLDAFTFGADSAASLGIAVRRCQALLIGVTALVTAIMVSLVGSIGFVGLVIPHAMRFVVGVRHGLLVPASALAGAVFLIASDIISRIVIPGQVLPIGVITALVGAPVFALILVRGRAGR</sequence>
<feature type="transmembrane region" description="Helical" evidence="8">
    <location>
        <begin position="315"/>
        <end position="335"/>
    </location>
</feature>
<dbReference type="PANTHER" id="PTHR30472:SF25">
    <property type="entry name" value="ABC TRANSPORTER PERMEASE PROTEIN MJ0876-RELATED"/>
    <property type="match status" value="1"/>
</dbReference>
<evidence type="ECO:0000256" key="3">
    <source>
        <dbReference type="ARBA" id="ARBA00022448"/>
    </source>
</evidence>
<dbReference type="Gene3D" id="1.10.3470.10">
    <property type="entry name" value="ABC transporter involved in vitamin B12 uptake, BtuC"/>
    <property type="match status" value="1"/>
</dbReference>
<evidence type="ECO:0000256" key="6">
    <source>
        <dbReference type="ARBA" id="ARBA00022989"/>
    </source>
</evidence>
<dbReference type="InterPro" id="IPR000522">
    <property type="entry name" value="ABC_transptr_permease_BtuC"/>
</dbReference>
<accession>A0A934MHR6</accession>
<feature type="transmembrane region" description="Helical" evidence="8">
    <location>
        <begin position="203"/>
        <end position="221"/>
    </location>
</feature>
<keyword evidence="10" id="KW-1185">Reference proteome</keyword>
<evidence type="ECO:0000256" key="2">
    <source>
        <dbReference type="ARBA" id="ARBA00007935"/>
    </source>
</evidence>
<dbReference type="RefSeq" id="WP_198883855.1">
    <property type="nucleotide sequence ID" value="NZ_JAEKJA010000021.1"/>
</dbReference>
<proteinExistence type="inferred from homology"/>
<dbReference type="EMBL" id="JAEKJA010000021">
    <property type="protein sequence ID" value="MBJ3777958.1"/>
    <property type="molecule type" value="Genomic_DNA"/>
</dbReference>
<feature type="transmembrane region" description="Helical" evidence="8">
    <location>
        <begin position="122"/>
        <end position="141"/>
    </location>
</feature>
<dbReference type="InterPro" id="IPR037294">
    <property type="entry name" value="ABC_BtuC-like"/>
</dbReference>